<evidence type="ECO:0000256" key="4">
    <source>
        <dbReference type="ARBA" id="ARBA00022605"/>
    </source>
</evidence>
<sequence>MAMIISLCGFMGAGKSTVGKFLSNYLGIGFIDLDDMLEKRFGCSISDYFAKNGEESFRKEEYNALRDIFTRPEKDMVLALGGGTLTKPESAELVKNNSIVVYLYCSEDALYKRLVKGKARRPLLADKSEEGLREEIRLLTARREHIYKSAANFTVDTSIWGLERIIGQIAGLLPLPADESQETGTK</sequence>
<evidence type="ECO:0000313" key="13">
    <source>
        <dbReference type="Proteomes" id="UP000823635"/>
    </source>
</evidence>
<evidence type="ECO:0000256" key="3">
    <source>
        <dbReference type="ARBA" id="ARBA00012154"/>
    </source>
</evidence>
<dbReference type="GO" id="GO:0004765">
    <property type="term" value="F:shikimate kinase activity"/>
    <property type="evidence" value="ECO:0007669"/>
    <property type="project" value="UniProtKB-UniRule"/>
</dbReference>
<comment type="similarity">
    <text evidence="2 11">Belongs to the shikimate kinase family.</text>
</comment>
<dbReference type="GO" id="GO:0008652">
    <property type="term" value="P:amino acid biosynthetic process"/>
    <property type="evidence" value="ECO:0007669"/>
    <property type="project" value="UniProtKB-KW"/>
</dbReference>
<evidence type="ECO:0000256" key="2">
    <source>
        <dbReference type="ARBA" id="ARBA00006997"/>
    </source>
</evidence>
<dbReference type="InterPro" id="IPR023000">
    <property type="entry name" value="Shikimate_kinase_CS"/>
</dbReference>
<feature type="binding site" evidence="11">
    <location>
        <position position="16"/>
    </location>
    <ligand>
        <name>Mg(2+)</name>
        <dbReference type="ChEBI" id="CHEBI:18420"/>
    </ligand>
</feature>
<evidence type="ECO:0000256" key="1">
    <source>
        <dbReference type="ARBA" id="ARBA00004842"/>
    </source>
</evidence>
<keyword evidence="11" id="KW-0479">Metal-binding</keyword>
<dbReference type="GO" id="GO:0009073">
    <property type="term" value="P:aromatic amino acid family biosynthetic process"/>
    <property type="evidence" value="ECO:0007669"/>
    <property type="project" value="UniProtKB-KW"/>
</dbReference>
<evidence type="ECO:0000256" key="8">
    <source>
        <dbReference type="ARBA" id="ARBA00022840"/>
    </source>
</evidence>
<comment type="pathway">
    <text evidence="1 11">Metabolic intermediate biosynthesis; chorismate biosynthesis; chorismate from D-erythrose 4-phosphate and phosphoenolpyruvate: step 5/7.</text>
</comment>
<dbReference type="CDD" id="cd00464">
    <property type="entry name" value="SK"/>
    <property type="match status" value="1"/>
</dbReference>
<dbReference type="Gene3D" id="3.40.50.300">
    <property type="entry name" value="P-loop containing nucleotide triphosphate hydrolases"/>
    <property type="match status" value="1"/>
</dbReference>
<keyword evidence="6 11" id="KW-0547">Nucleotide-binding</keyword>
<comment type="caution">
    <text evidence="12">The sequence shown here is derived from an EMBL/GenBank/DDBJ whole genome shotgun (WGS) entry which is preliminary data.</text>
</comment>
<dbReference type="AlphaFoldDB" id="A0A9D9DKK8"/>
<dbReference type="Proteomes" id="UP000823635">
    <property type="component" value="Unassembled WGS sequence"/>
</dbReference>
<reference evidence="12" key="1">
    <citation type="submission" date="2020-10" db="EMBL/GenBank/DDBJ databases">
        <authorList>
            <person name="Gilroy R."/>
        </authorList>
    </citation>
    <scope>NUCLEOTIDE SEQUENCE</scope>
    <source>
        <strain evidence="12">15467</strain>
    </source>
</reference>
<organism evidence="12 13">
    <name type="scientific">Candidatus Egerieousia excrementavium</name>
    <dbReference type="NCBI Taxonomy" id="2840778"/>
    <lineage>
        <taxon>Bacteria</taxon>
        <taxon>Pseudomonadati</taxon>
        <taxon>Bacteroidota</taxon>
        <taxon>Bacteroidia</taxon>
        <taxon>Bacteroidales</taxon>
        <taxon>Candidatus Egerieousia</taxon>
    </lineage>
</organism>
<comment type="subunit">
    <text evidence="11">Monomer.</text>
</comment>
<keyword evidence="5 11" id="KW-0808">Transferase</keyword>
<dbReference type="GO" id="GO:0005829">
    <property type="term" value="C:cytosol"/>
    <property type="evidence" value="ECO:0007669"/>
    <property type="project" value="TreeGrafter"/>
</dbReference>
<keyword evidence="11" id="KW-0963">Cytoplasm</keyword>
<evidence type="ECO:0000256" key="10">
    <source>
        <dbReference type="ARBA" id="ARBA00048567"/>
    </source>
</evidence>
<dbReference type="EC" id="2.7.1.71" evidence="3 11"/>
<dbReference type="Pfam" id="PF01202">
    <property type="entry name" value="SKI"/>
    <property type="match status" value="1"/>
</dbReference>
<feature type="binding site" evidence="11">
    <location>
        <position position="143"/>
    </location>
    <ligand>
        <name>substrate</name>
    </ligand>
</feature>
<accession>A0A9D9DKK8</accession>
<gene>
    <name evidence="11" type="primary">aroK</name>
    <name evidence="12" type="ORF">IAC68_05285</name>
</gene>
<evidence type="ECO:0000256" key="9">
    <source>
        <dbReference type="ARBA" id="ARBA00023141"/>
    </source>
</evidence>
<dbReference type="InterPro" id="IPR027417">
    <property type="entry name" value="P-loop_NTPase"/>
</dbReference>
<dbReference type="InterPro" id="IPR000623">
    <property type="entry name" value="Shikimate_kinase/TSH1"/>
</dbReference>
<dbReference type="InterPro" id="IPR031322">
    <property type="entry name" value="Shikimate/glucono_kinase"/>
</dbReference>
<reference evidence="12" key="2">
    <citation type="journal article" date="2021" name="PeerJ">
        <title>Extensive microbial diversity within the chicken gut microbiome revealed by metagenomics and culture.</title>
        <authorList>
            <person name="Gilroy R."/>
            <person name="Ravi A."/>
            <person name="Getino M."/>
            <person name="Pursley I."/>
            <person name="Horton D.L."/>
            <person name="Alikhan N.F."/>
            <person name="Baker D."/>
            <person name="Gharbi K."/>
            <person name="Hall N."/>
            <person name="Watson M."/>
            <person name="Adriaenssens E.M."/>
            <person name="Foster-Nyarko E."/>
            <person name="Jarju S."/>
            <person name="Secka A."/>
            <person name="Antonio M."/>
            <person name="Oren A."/>
            <person name="Chaudhuri R.R."/>
            <person name="La Ragione R."/>
            <person name="Hildebrand F."/>
            <person name="Pallen M.J."/>
        </authorList>
    </citation>
    <scope>NUCLEOTIDE SEQUENCE</scope>
    <source>
        <strain evidence="12">15467</strain>
    </source>
</reference>
<dbReference type="PANTHER" id="PTHR21087:SF16">
    <property type="entry name" value="SHIKIMATE KINASE 1, CHLOROPLASTIC"/>
    <property type="match status" value="1"/>
</dbReference>
<keyword evidence="4 11" id="KW-0028">Amino-acid biosynthesis</keyword>
<keyword evidence="9 11" id="KW-0057">Aromatic amino acid biosynthesis</keyword>
<dbReference type="GO" id="GO:0005524">
    <property type="term" value="F:ATP binding"/>
    <property type="evidence" value="ECO:0007669"/>
    <property type="project" value="UniProtKB-UniRule"/>
</dbReference>
<keyword evidence="8 11" id="KW-0067">ATP-binding</keyword>
<feature type="binding site" evidence="11">
    <location>
        <position position="82"/>
    </location>
    <ligand>
        <name>substrate</name>
    </ligand>
</feature>
<feature type="binding site" evidence="11">
    <location>
        <begin position="12"/>
        <end position="17"/>
    </location>
    <ligand>
        <name>ATP</name>
        <dbReference type="ChEBI" id="CHEBI:30616"/>
    </ligand>
</feature>
<dbReference type="SUPFAM" id="SSF52540">
    <property type="entry name" value="P-loop containing nucleoside triphosphate hydrolases"/>
    <property type="match status" value="1"/>
</dbReference>
<feature type="binding site" evidence="11">
    <location>
        <position position="34"/>
    </location>
    <ligand>
        <name>substrate</name>
    </ligand>
</feature>
<evidence type="ECO:0000256" key="7">
    <source>
        <dbReference type="ARBA" id="ARBA00022777"/>
    </source>
</evidence>
<comment type="cofactor">
    <cofactor evidence="11">
        <name>Mg(2+)</name>
        <dbReference type="ChEBI" id="CHEBI:18420"/>
    </cofactor>
    <text evidence="11">Binds 1 Mg(2+) ion per subunit.</text>
</comment>
<keyword evidence="7 11" id="KW-0418">Kinase</keyword>
<dbReference type="GO" id="GO:0009423">
    <property type="term" value="P:chorismate biosynthetic process"/>
    <property type="evidence" value="ECO:0007669"/>
    <property type="project" value="UniProtKB-UniRule"/>
</dbReference>
<evidence type="ECO:0000256" key="5">
    <source>
        <dbReference type="ARBA" id="ARBA00022679"/>
    </source>
</evidence>
<name>A0A9D9DKK8_9BACT</name>
<dbReference type="PANTHER" id="PTHR21087">
    <property type="entry name" value="SHIKIMATE KINASE"/>
    <property type="match status" value="1"/>
</dbReference>
<evidence type="ECO:0000313" key="12">
    <source>
        <dbReference type="EMBL" id="MBO8429324.1"/>
    </source>
</evidence>
<comment type="function">
    <text evidence="11">Catalyzes the specific phosphorylation of the 3-hydroxyl group of shikimic acid using ATP as a cosubstrate.</text>
</comment>
<dbReference type="PRINTS" id="PR01100">
    <property type="entry name" value="SHIKIMTKNASE"/>
</dbReference>
<dbReference type="HAMAP" id="MF_00109">
    <property type="entry name" value="Shikimate_kinase"/>
    <property type="match status" value="1"/>
</dbReference>
<dbReference type="GO" id="GO:0000287">
    <property type="term" value="F:magnesium ion binding"/>
    <property type="evidence" value="ECO:0007669"/>
    <property type="project" value="UniProtKB-UniRule"/>
</dbReference>
<comment type="catalytic activity">
    <reaction evidence="10 11">
        <text>shikimate + ATP = 3-phosphoshikimate + ADP + H(+)</text>
        <dbReference type="Rhea" id="RHEA:13121"/>
        <dbReference type="ChEBI" id="CHEBI:15378"/>
        <dbReference type="ChEBI" id="CHEBI:30616"/>
        <dbReference type="ChEBI" id="CHEBI:36208"/>
        <dbReference type="ChEBI" id="CHEBI:145989"/>
        <dbReference type="ChEBI" id="CHEBI:456216"/>
        <dbReference type="EC" id="2.7.1.71"/>
    </reaction>
</comment>
<protein>
    <recommendedName>
        <fullName evidence="3 11">Shikimate kinase</fullName>
        <shortName evidence="11">SK</shortName>
        <ecNumber evidence="3 11">2.7.1.71</ecNumber>
    </recommendedName>
</protein>
<evidence type="ECO:0000256" key="6">
    <source>
        <dbReference type="ARBA" id="ARBA00022741"/>
    </source>
</evidence>
<keyword evidence="11" id="KW-0460">Magnesium</keyword>
<comment type="caution">
    <text evidence="11">Lacks conserved residue(s) required for the propagation of feature annotation.</text>
</comment>
<dbReference type="PROSITE" id="PS01128">
    <property type="entry name" value="SHIKIMATE_KINASE"/>
    <property type="match status" value="1"/>
</dbReference>
<evidence type="ECO:0000256" key="11">
    <source>
        <dbReference type="HAMAP-Rule" id="MF_00109"/>
    </source>
</evidence>
<comment type="subcellular location">
    <subcellularLocation>
        <location evidence="11">Cytoplasm</location>
    </subcellularLocation>
</comment>
<dbReference type="EMBL" id="JADINB010000120">
    <property type="protein sequence ID" value="MBO8429324.1"/>
    <property type="molecule type" value="Genomic_DNA"/>
</dbReference>
<feature type="binding site" evidence="11">
    <location>
        <position position="121"/>
    </location>
    <ligand>
        <name>ATP</name>
        <dbReference type="ChEBI" id="CHEBI:30616"/>
    </ligand>
</feature>
<feature type="binding site" evidence="11">
    <location>
        <position position="58"/>
    </location>
    <ligand>
        <name>substrate</name>
    </ligand>
</feature>
<proteinExistence type="inferred from homology"/>